<comment type="caution">
    <text evidence="2">The sequence shown here is derived from an EMBL/GenBank/DDBJ whole genome shotgun (WGS) entry which is preliminary data.</text>
</comment>
<gene>
    <name evidence="2" type="ORF">S12H4_60755</name>
</gene>
<reference evidence="2" key="1">
    <citation type="journal article" date="2014" name="Front. Microbiol.">
        <title>High frequency of phylogenetically diverse reductive dehalogenase-homologous genes in deep subseafloor sedimentary metagenomes.</title>
        <authorList>
            <person name="Kawai M."/>
            <person name="Futagami T."/>
            <person name="Toyoda A."/>
            <person name="Takaki Y."/>
            <person name="Nishi S."/>
            <person name="Hori S."/>
            <person name="Arai W."/>
            <person name="Tsubouchi T."/>
            <person name="Morono Y."/>
            <person name="Uchiyama I."/>
            <person name="Ito T."/>
            <person name="Fujiyama A."/>
            <person name="Inagaki F."/>
            <person name="Takami H."/>
        </authorList>
    </citation>
    <scope>NUCLEOTIDE SEQUENCE</scope>
    <source>
        <strain evidence="2">Expedition CK06-06</strain>
    </source>
</reference>
<name>X1V3K8_9ZZZZ</name>
<accession>X1V3K8</accession>
<dbReference type="AlphaFoldDB" id="X1V3K8"/>
<feature type="non-terminal residue" evidence="2">
    <location>
        <position position="1"/>
    </location>
</feature>
<feature type="domain" description="Secretion system C-terminal sorting" evidence="1">
    <location>
        <begin position="63"/>
        <end position="127"/>
    </location>
</feature>
<feature type="non-terminal residue" evidence="2">
    <location>
        <position position="129"/>
    </location>
</feature>
<proteinExistence type="predicted"/>
<evidence type="ECO:0000313" key="2">
    <source>
        <dbReference type="EMBL" id="GAJ24348.1"/>
    </source>
</evidence>
<organism evidence="2">
    <name type="scientific">marine sediment metagenome</name>
    <dbReference type="NCBI Taxonomy" id="412755"/>
    <lineage>
        <taxon>unclassified sequences</taxon>
        <taxon>metagenomes</taxon>
        <taxon>ecological metagenomes</taxon>
    </lineage>
</organism>
<dbReference type="Pfam" id="PF18962">
    <property type="entry name" value="Por_Secre_tail"/>
    <property type="match status" value="1"/>
</dbReference>
<dbReference type="NCBIfam" id="TIGR04183">
    <property type="entry name" value="Por_Secre_tail"/>
    <property type="match status" value="1"/>
</dbReference>
<protein>
    <recommendedName>
        <fullName evidence="1">Secretion system C-terminal sorting domain-containing protein</fullName>
    </recommendedName>
</protein>
<sequence length="129" mass="14324">RTTGILKVTVTRFHNDGESYTQYLPSQTTCRVLDYPGGGQTLDSDDIAPDHLCIVQMPTFIIKDAVRIKFGIAEENQVDFTIYDITGSQVKTVKSGILPPGYYEEKIDTGNLSNGVYFIVLRQGSEKIS</sequence>
<evidence type="ECO:0000259" key="1">
    <source>
        <dbReference type="Pfam" id="PF18962"/>
    </source>
</evidence>
<dbReference type="InterPro" id="IPR026444">
    <property type="entry name" value="Secre_tail"/>
</dbReference>
<dbReference type="EMBL" id="BARW01040078">
    <property type="protein sequence ID" value="GAJ24348.1"/>
    <property type="molecule type" value="Genomic_DNA"/>
</dbReference>